<reference evidence="4 5" key="1">
    <citation type="journal article" date="2013" name="Nature">
        <title>Insights into bilaterian evolution from three spiralian genomes.</title>
        <authorList>
            <person name="Simakov O."/>
            <person name="Marletaz F."/>
            <person name="Cho S.J."/>
            <person name="Edsinger-Gonzales E."/>
            <person name="Havlak P."/>
            <person name="Hellsten U."/>
            <person name="Kuo D.H."/>
            <person name="Larsson T."/>
            <person name="Lv J."/>
            <person name="Arendt D."/>
            <person name="Savage R."/>
            <person name="Osoegawa K."/>
            <person name="de Jong P."/>
            <person name="Grimwood J."/>
            <person name="Chapman J.A."/>
            <person name="Shapiro H."/>
            <person name="Aerts A."/>
            <person name="Otillar R.P."/>
            <person name="Terry A.Y."/>
            <person name="Boore J.L."/>
            <person name="Grigoriev I.V."/>
            <person name="Lindberg D.R."/>
            <person name="Seaver E.C."/>
            <person name="Weisblat D.A."/>
            <person name="Putnam N.H."/>
            <person name="Rokhsar D.S."/>
        </authorList>
    </citation>
    <scope>NUCLEOTIDE SEQUENCE [LARGE SCALE GENOMIC DNA]</scope>
</reference>
<dbReference type="Proteomes" id="UP000030746">
    <property type="component" value="Unassembled WGS sequence"/>
</dbReference>
<comment type="similarity">
    <text evidence="2">Belongs to the peptidase S1 family. CLIP subfamily.</text>
</comment>
<keyword evidence="5" id="KW-1185">Reference proteome</keyword>
<dbReference type="EMBL" id="KB204089">
    <property type="protein sequence ID" value="ESO81912.1"/>
    <property type="molecule type" value="Genomic_DNA"/>
</dbReference>
<dbReference type="PROSITE" id="PS50240">
    <property type="entry name" value="TRYPSIN_DOM"/>
    <property type="match status" value="1"/>
</dbReference>
<evidence type="ECO:0000313" key="5">
    <source>
        <dbReference type="Proteomes" id="UP000030746"/>
    </source>
</evidence>
<dbReference type="GO" id="GO:0004252">
    <property type="term" value="F:serine-type endopeptidase activity"/>
    <property type="evidence" value="ECO:0007669"/>
    <property type="project" value="InterPro"/>
</dbReference>
<accession>V3ZD24</accession>
<dbReference type="AlphaFoldDB" id="V3ZD24"/>
<dbReference type="GeneID" id="20233704"/>
<keyword evidence="1" id="KW-1015">Disulfide bond</keyword>
<evidence type="ECO:0000313" key="4">
    <source>
        <dbReference type="EMBL" id="ESO81912.1"/>
    </source>
</evidence>
<dbReference type="GO" id="GO:0006508">
    <property type="term" value="P:proteolysis"/>
    <property type="evidence" value="ECO:0007669"/>
    <property type="project" value="InterPro"/>
</dbReference>
<gene>
    <name evidence="4" type="ORF">LOTGIDRAFT_135638</name>
</gene>
<dbReference type="InterPro" id="IPR043504">
    <property type="entry name" value="Peptidase_S1_PA_chymotrypsin"/>
</dbReference>
<dbReference type="Pfam" id="PF00089">
    <property type="entry name" value="Trypsin"/>
    <property type="match status" value="1"/>
</dbReference>
<dbReference type="KEGG" id="lgi:LOTGIDRAFT_135638"/>
<dbReference type="InterPro" id="IPR009003">
    <property type="entry name" value="Peptidase_S1_PA"/>
</dbReference>
<feature type="domain" description="Peptidase S1" evidence="3">
    <location>
        <begin position="1"/>
        <end position="90"/>
    </location>
</feature>
<dbReference type="Gene3D" id="2.40.10.10">
    <property type="entry name" value="Trypsin-like serine proteases"/>
    <property type="match status" value="1"/>
</dbReference>
<dbReference type="STRING" id="225164.V3ZD24"/>
<dbReference type="HOGENOM" id="CLU_006842_13_2_1"/>
<dbReference type="InterPro" id="IPR001254">
    <property type="entry name" value="Trypsin_dom"/>
</dbReference>
<dbReference type="OMA" id="HVQVWVV"/>
<evidence type="ECO:0000256" key="2">
    <source>
        <dbReference type="ARBA" id="ARBA00024195"/>
    </source>
</evidence>
<dbReference type="SUPFAM" id="SSF50494">
    <property type="entry name" value="Trypsin-like serine proteases"/>
    <property type="match status" value="1"/>
</dbReference>
<evidence type="ECO:0000256" key="1">
    <source>
        <dbReference type="ARBA" id="ARBA00023157"/>
    </source>
</evidence>
<sequence>MILQELQVNVSSVSTCRSLYGTRVSDRQVCAGNGTKQACMGDSGSPLSCNINGIWYVVGVVSWGDDNCVGRPSVFTRISQFIPWIQQQTGLHFNQNSHVIG</sequence>
<organism evidence="4 5">
    <name type="scientific">Lottia gigantea</name>
    <name type="common">Giant owl limpet</name>
    <dbReference type="NCBI Taxonomy" id="225164"/>
    <lineage>
        <taxon>Eukaryota</taxon>
        <taxon>Metazoa</taxon>
        <taxon>Spiralia</taxon>
        <taxon>Lophotrochozoa</taxon>
        <taxon>Mollusca</taxon>
        <taxon>Gastropoda</taxon>
        <taxon>Patellogastropoda</taxon>
        <taxon>Lottioidea</taxon>
        <taxon>Lottiidae</taxon>
        <taxon>Lottia</taxon>
    </lineage>
</organism>
<dbReference type="OrthoDB" id="9970815at2759"/>
<name>V3ZD24_LOTGI</name>
<protein>
    <recommendedName>
        <fullName evidence="3">Peptidase S1 domain-containing protein</fullName>
    </recommendedName>
</protein>
<dbReference type="InterPro" id="IPR051487">
    <property type="entry name" value="Ser/Thr_Proteases_Immune/Dev"/>
</dbReference>
<dbReference type="PANTHER" id="PTHR24256">
    <property type="entry name" value="TRYPTASE-RELATED"/>
    <property type="match status" value="1"/>
</dbReference>
<proteinExistence type="inferred from homology"/>
<dbReference type="CTD" id="20233704"/>
<dbReference type="RefSeq" id="XP_009067357.1">
    <property type="nucleotide sequence ID" value="XM_009069109.1"/>
</dbReference>
<evidence type="ECO:0000259" key="3">
    <source>
        <dbReference type="PROSITE" id="PS50240"/>
    </source>
</evidence>